<evidence type="ECO:0000256" key="2">
    <source>
        <dbReference type="ARBA" id="ARBA00004613"/>
    </source>
</evidence>
<evidence type="ECO:0000313" key="19">
    <source>
        <dbReference type="EMBL" id="KAA8628715.1"/>
    </source>
</evidence>
<organism evidence="19 20">
    <name type="scientific">Sordaria macrospora</name>
    <dbReference type="NCBI Taxonomy" id="5147"/>
    <lineage>
        <taxon>Eukaryota</taxon>
        <taxon>Fungi</taxon>
        <taxon>Dikarya</taxon>
        <taxon>Ascomycota</taxon>
        <taxon>Pezizomycotina</taxon>
        <taxon>Sordariomycetes</taxon>
        <taxon>Sordariomycetidae</taxon>
        <taxon>Sordariales</taxon>
        <taxon>Sordariaceae</taxon>
        <taxon>Sordaria</taxon>
    </lineage>
</organism>
<gene>
    <name evidence="19" type="ORF">SMACR_12875</name>
</gene>
<dbReference type="PANTHER" id="PTHR33353">
    <property type="entry name" value="PUTATIVE (AFU_ORTHOLOGUE AFUA_1G12560)-RELATED"/>
    <property type="match status" value="1"/>
</dbReference>
<protein>
    <recommendedName>
        <fullName evidence="16">lytic cellulose monooxygenase (C4-dehydrogenating)</fullName>
        <ecNumber evidence="16">1.14.99.56</ecNumber>
    </recommendedName>
</protein>
<feature type="region of interest" description="Disordered" evidence="17">
    <location>
        <begin position="1"/>
        <end position="20"/>
    </location>
</feature>
<evidence type="ECO:0000256" key="6">
    <source>
        <dbReference type="ARBA" id="ARBA00023001"/>
    </source>
</evidence>
<evidence type="ECO:0000256" key="15">
    <source>
        <dbReference type="ARBA" id="ARBA00045077"/>
    </source>
</evidence>
<evidence type="ECO:0000256" key="7">
    <source>
        <dbReference type="ARBA" id="ARBA00023002"/>
    </source>
</evidence>
<keyword evidence="4" id="KW-0479">Metal-binding</keyword>
<evidence type="ECO:0000256" key="3">
    <source>
        <dbReference type="ARBA" id="ARBA00022525"/>
    </source>
</evidence>
<evidence type="ECO:0000256" key="5">
    <source>
        <dbReference type="ARBA" id="ARBA00022729"/>
    </source>
</evidence>
<dbReference type="Pfam" id="PF03443">
    <property type="entry name" value="AA9"/>
    <property type="match status" value="1"/>
</dbReference>
<sequence>MFVSFSSQTEHDTGQHPVAGPNDVMDAGHKVSNCPSTYDPTITDKRSQRVPSWRISRRLLMPRLTAVLATAGSRFKKAITRTANRPPTRSLTTRVTRLLRSPSALLTVKTFCALRWLPFIGARSSNGAQLYMKCGQLNITGGTGTASPATYSIPGIYKSNDPGLLIDIYSMKTTSPYVIPGLPLFTCP</sequence>
<dbReference type="GO" id="GO:0030245">
    <property type="term" value="P:cellulose catabolic process"/>
    <property type="evidence" value="ECO:0007669"/>
    <property type="project" value="UniProtKB-KW"/>
</dbReference>
<dbReference type="AlphaFoldDB" id="A0A8S8ZJW0"/>
<name>A0A8S8ZJW0_SORMA</name>
<dbReference type="InterPro" id="IPR005103">
    <property type="entry name" value="AA9_LPMO"/>
</dbReference>
<keyword evidence="5" id="KW-0732">Signal</keyword>
<evidence type="ECO:0000256" key="1">
    <source>
        <dbReference type="ARBA" id="ARBA00001973"/>
    </source>
</evidence>
<proteinExistence type="inferred from homology"/>
<evidence type="ECO:0000256" key="11">
    <source>
        <dbReference type="ARBA" id="ARBA00023180"/>
    </source>
</evidence>
<evidence type="ECO:0000256" key="9">
    <source>
        <dbReference type="ARBA" id="ARBA00023033"/>
    </source>
</evidence>
<keyword evidence="3" id="KW-0964">Secreted</keyword>
<evidence type="ECO:0000256" key="8">
    <source>
        <dbReference type="ARBA" id="ARBA00023008"/>
    </source>
</evidence>
<evidence type="ECO:0000256" key="16">
    <source>
        <dbReference type="ARBA" id="ARBA00047174"/>
    </source>
</evidence>
<evidence type="ECO:0000256" key="4">
    <source>
        <dbReference type="ARBA" id="ARBA00022723"/>
    </source>
</evidence>
<keyword evidence="9" id="KW-0503">Monooxygenase</keyword>
<dbReference type="Gene3D" id="2.70.50.70">
    <property type="match status" value="1"/>
</dbReference>
<keyword evidence="12" id="KW-0119">Carbohydrate metabolism</keyword>
<dbReference type="InterPro" id="IPR049892">
    <property type="entry name" value="AA9"/>
</dbReference>
<keyword evidence="11" id="KW-0325">Glycoprotein</keyword>
<evidence type="ECO:0000256" key="10">
    <source>
        <dbReference type="ARBA" id="ARBA00023157"/>
    </source>
</evidence>
<comment type="subcellular location">
    <subcellularLocation>
        <location evidence="2">Secreted</location>
    </subcellularLocation>
</comment>
<keyword evidence="13" id="KW-0624">Polysaccharide degradation</keyword>
<keyword evidence="8" id="KW-0186">Copper</keyword>
<dbReference type="GO" id="GO:0046872">
    <property type="term" value="F:metal ion binding"/>
    <property type="evidence" value="ECO:0007669"/>
    <property type="project" value="UniProtKB-KW"/>
</dbReference>
<reference evidence="19 20" key="1">
    <citation type="submission" date="2017-07" db="EMBL/GenBank/DDBJ databases">
        <title>Genome sequence of the Sordaria macrospora wild type strain R19027.</title>
        <authorList>
            <person name="Nowrousian M."/>
            <person name="Teichert I."/>
            <person name="Kueck U."/>
        </authorList>
    </citation>
    <scope>NUCLEOTIDE SEQUENCE [LARGE SCALE GENOMIC DNA]</scope>
    <source>
        <strain evidence="19 20">R19027</strain>
        <tissue evidence="19">Mycelium</tissue>
    </source>
</reference>
<dbReference type="EC" id="1.14.99.56" evidence="16"/>
<feature type="domain" description="Auxiliary Activity family 9 catalytic" evidence="18">
    <location>
        <begin position="122"/>
        <end position="175"/>
    </location>
</feature>
<dbReference type="GO" id="GO:0005576">
    <property type="term" value="C:extracellular region"/>
    <property type="evidence" value="ECO:0007669"/>
    <property type="project" value="UniProtKB-SubCell"/>
</dbReference>
<dbReference type="Proteomes" id="UP000433876">
    <property type="component" value="Unassembled WGS sequence"/>
</dbReference>
<accession>A0A8S8ZJW0</accession>
<evidence type="ECO:0000256" key="13">
    <source>
        <dbReference type="ARBA" id="ARBA00023326"/>
    </source>
</evidence>
<keyword evidence="10" id="KW-1015">Disulfide bond</keyword>
<evidence type="ECO:0000256" key="17">
    <source>
        <dbReference type="SAM" id="MobiDB-lite"/>
    </source>
</evidence>
<keyword evidence="7" id="KW-0560">Oxidoreductase</keyword>
<comment type="cofactor">
    <cofactor evidence="1">
        <name>Cu(2+)</name>
        <dbReference type="ChEBI" id="CHEBI:29036"/>
    </cofactor>
</comment>
<comment type="caution">
    <text evidence="19">The sequence shown here is derived from an EMBL/GenBank/DDBJ whole genome shotgun (WGS) entry which is preliminary data.</text>
</comment>
<evidence type="ECO:0000256" key="12">
    <source>
        <dbReference type="ARBA" id="ARBA00023277"/>
    </source>
</evidence>
<dbReference type="EMBL" id="NMPR01000167">
    <property type="protein sequence ID" value="KAA8628715.1"/>
    <property type="molecule type" value="Genomic_DNA"/>
</dbReference>
<comment type="similarity">
    <text evidence="14">Belongs to the polysaccharide monooxygenase AA9 family.</text>
</comment>
<dbReference type="PANTHER" id="PTHR33353:SF18">
    <property type="entry name" value="ENDOGLUCANASE II"/>
    <property type="match status" value="1"/>
</dbReference>
<comment type="catalytic activity">
    <reaction evidence="15">
        <text>[(1-&gt;4)-beta-D-glucosyl]n+m + reduced acceptor + O2 = 4-dehydro-beta-D-glucosyl-[(1-&gt;4)-beta-D-glucosyl]n-1 + [(1-&gt;4)-beta-D-glucosyl]m + acceptor + H2O.</text>
        <dbReference type="EC" id="1.14.99.56"/>
    </reaction>
</comment>
<keyword evidence="6" id="KW-0136">Cellulose degradation</keyword>
<evidence type="ECO:0000256" key="14">
    <source>
        <dbReference type="ARBA" id="ARBA00044502"/>
    </source>
</evidence>
<dbReference type="GO" id="GO:0004497">
    <property type="term" value="F:monooxygenase activity"/>
    <property type="evidence" value="ECO:0007669"/>
    <property type="project" value="UniProtKB-KW"/>
</dbReference>
<evidence type="ECO:0000259" key="18">
    <source>
        <dbReference type="Pfam" id="PF03443"/>
    </source>
</evidence>
<evidence type="ECO:0000313" key="20">
    <source>
        <dbReference type="Proteomes" id="UP000433876"/>
    </source>
</evidence>